<dbReference type="EMBL" id="CASHSV030000109">
    <property type="protein sequence ID" value="CAJ2647666.1"/>
    <property type="molecule type" value="Genomic_DNA"/>
</dbReference>
<name>A0ACB0JS94_TRIPR</name>
<sequence length="166" mass="18752">MSLSDRQSERSKTQRKPGILELDPSDAVLAQNKLLTNKGQEQFDRFRALEKRKILSERIFDIFEHGDYERFARIVQLRGWEKIVHPPTTYNPVIVREFYANALPEGDEPFSYTTMVRPTFIGGGMAPDADAGEEAGMDDDDEEDDGGEGDASMEEEDEEEAGSDDD</sequence>
<gene>
    <name evidence="1" type="ORF">MILVUS5_LOCUS16144</name>
</gene>
<evidence type="ECO:0000313" key="1">
    <source>
        <dbReference type="EMBL" id="CAJ2647666.1"/>
    </source>
</evidence>
<reference evidence="1" key="1">
    <citation type="submission" date="2023-10" db="EMBL/GenBank/DDBJ databases">
        <authorList>
            <person name="Rodriguez Cubillos JULIANA M."/>
            <person name="De Vega J."/>
        </authorList>
    </citation>
    <scope>NUCLEOTIDE SEQUENCE</scope>
</reference>
<keyword evidence="2" id="KW-1185">Reference proteome</keyword>
<comment type="caution">
    <text evidence="1">The sequence shown here is derived from an EMBL/GenBank/DDBJ whole genome shotgun (WGS) entry which is preliminary data.</text>
</comment>
<protein>
    <submittedName>
        <fullName evidence="1">Uncharacterized protein</fullName>
    </submittedName>
</protein>
<dbReference type="Proteomes" id="UP001177021">
    <property type="component" value="Unassembled WGS sequence"/>
</dbReference>
<accession>A0ACB0JS94</accession>
<evidence type="ECO:0000313" key="2">
    <source>
        <dbReference type="Proteomes" id="UP001177021"/>
    </source>
</evidence>
<organism evidence="1 2">
    <name type="scientific">Trifolium pratense</name>
    <name type="common">Red clover</name>
    <dbReference type="NCBI Taxonomy" id="57577"/>
    <lineage>
        <taxon>Eukaryota</taxon>
        <taxon>Viridiplantae</taxon>
        <taxon>Streptophyta</taxon>
        <taxon>Embryophyta</taxon>
        <taxon>Tracheophyta</taxon>
        <taxon>Spermatophyta</taxon>
        <taxon>Magnoliopsida</taxon>
        <taxon>eudicotyledons</taxon>
        <taxon>Gunneridae</taxon>
        <taxon>Pentapetalae</taxon>
        <taxon>rosids</taxon>
        <taxon>fabids</taxon>
        <taxon>Fabales</taxon>
        <taxon>Fabaceae</taxon>
        <taxon>Papilionoideae</taxon>
        <taxon>50 kb inversion clade</taxon>
        <taxon>NPAAA clade</taxon>
        <taxon>Hologalegina</taxon>
        <taxon>IRL clade</taxon>
        <taxon>Trifolieae</taxon>
        <taxon>Trifolium</taxon>
    </lineage>
</organism>
<proteinExistence type="predicted"/>